<evidence type="ECO:0000313" key="2">
    <source>
        <dbReference type="Proteomes" id="UP000712157"/>
    </source>
</evidence>
<keyword evidence="2" id="KW-1185">Reference proteome</keyword>
<comment type="caution">
    <text evidence="1">The sequence shown here is derived from an EMBL/GenBank/DDBJ whole genome shotgun (WGS) entry which is preliminary data.</text>
</comment>
<sequence length="64" mass="7079">VLPRVWVCPLIRAGVCVGVPECSGLPDSFVSPRERIGRLCSRLVESESRVQDDRRTSRPTGKSL</sequence>
<gene>
    <name evidence="1" type="ORF">KTH89_24865</name>
</gene>
<name>A0A949K534_9FIRM</name>
<dbReference type="AlphaFoldDB" id="A0A949K534"/>
<proteinExistence type="predicted"/>
<protein>
    <submittedName>
        <fullName evidence="1">Uncharacterized protein</fullName>
    </submittedName>
</protein>
<feature type="non-terminal residue" evidence="1">
    <location>
        <position position="1"/>
    </location>
</feature>
<dbReference type="EMBL" id="JAHQCW010000122">
    <property type="protein sequence ID" value="MBU9739752.1"/>
    <property type="molecule type" value="Genomic_DNA"/>
</dbReference>
<organism evidence="1 2">
    <name type="scientific">Diplocloster agilis</name>
    <dbReference type="NCBI Taxonomy" id="2850323"/>
    <lineage>
        <taxon>Bacteria</taxon>
        <taxon>Bacillati</taxon>
        <taxon>Bacillota</taxon>
        <taxon>Clostridia</taxon>
        <taxon>Lachnospirales</taxon>
        <taxon>Lachnospiraceae</taxon>
        <taxon>Diplocloster</taxon>
    </lineage>
</organism>
<dbReference type="Proteomes" id="UP000712157">
    <property type="component" value="Unassembled WGS sequence"/>
</dbReference>
<accession>A0A949K534</accession>
<dbReference type="RefSeq" id="WP_238723474.1">
    <property type="nucleotide sequence ID" value="NZ_JAHQCW010000122.1"/>
</dbReference>
<reference evidence="1" key="1">
    <citation type="submission" date="2021-06" db="EMBL/GenBank/DDBJ databases">
        <title>Description of novel taxa of the family Lachnospiraceae.</title>
        <authorList>
            <person name="Chaplin A.V."/>
            <person name="Sokolova S.R."/>
            <person name="Pikina A.P."/>
            <person name="Korzhanova M."/>
            <person name="Belova V."/>
            <person name="Korostin D."/>
            <person name="Efimov B.A."/>
        </authorList>
    </citation>
    <scope>NUCLEOTIDE SEQUENCE</scope>
    <source>
        <strain evidence="1">ASD5720</strain>
    </source>
</reference>
<evidence type="ECO:0000313" key="1">
    <source>
        <dbReference type="EMBL" id="MBU9739752.1"/>
    </source>
</evidence>